<evidence type="ECO:0000256" key="7">
    <source>
        <dbReference type="ARBA" id="ARBA00023237"/>
    </source>
</evidence>
<keyword evidence="4" id="KW-1134">Transmembrane beta strand</keyword>
<dbReference type="Gene3D" id="1.20.1600.10">
    <property type="entry name" value="Outer membrane efflux proteins (OEP)"/>
    <property type="match status" value="1"/>
</dbReference>
<accession>A0A6M1UBK6</accession>
<evidence type="ECO:0000313" key="9">
    <source>
        <dbReference type="EMBL" id="NGQ93231.1"/>
    </source>
</evidence>
<evidence type="ECO:0000256" key="6">
    <source>
        <dbReference type="ARBA" id="ARBA00023136"/>
    </source>
</evidence>
<dbReference type="GO" id="GO:0009279">
    <property type="term" value="C:cell outer membrane"/>
    <property type="evidence" value="ECO:0007669"/>
    <property type="project" value="UniProtKB-SubCell"/>
</dbReference>
<dbReference type="Pfam" id="PF02321">
    <property type="entry name" value="OEP"/>
    <property type="match status" value="2"/>
</dbReference>
<keyword evidence="10" id="KW-1185">Reference proteome</keyword>
<feature type="chain" id="PRO_5026877791" evidence="8">
    <location>
        <begin position="22"/>
        <end position="453"/>
    </location>
</feature>
<dbReference type="PANTHER" id="PTHR30026">
    <property type="entry name" value="OUTER MEMBRANE PROTEIN TOLC"/>
    <property type="match status" value="1"/>
</dbReference>
<evidence type="ECO:0000256" key="4">
    <source>
        <dbReference type="ARBA" id="ARBA00022452"/>
    </source>
</evidence>
<dbReference type="AlphaFoldDB" id="A0A6M1UBK6"/>
<evidence type="ECO:0000256" key="2">
    <source>
        <dbReference type="ARBA" id="ARBA00007613"/>
    </source>
</evidence>
<gene>
    <name evidence="9" type="ORF">G5V65_20285</name>
</gene>
<evidence type="ECO:0000256" key="3">
    <source>
        <dbReference type="ARBA" id="ARBA00022448"/>
    </source>
</evidence>
<protein>
    <submittedName>
        <fullName evidence="9">TolC family outer membrane protein</fullName>
    </submittedName>
</protein>
<dbReference type="EMBL" id="JAALFE010000038">
    <property type="protein sequence ID" value="NGQ93231.1"/>
    <property type="molecule type" value="Genomic_DNA"/>
</dbReference>
<feature type="signal peptide" evidence="8">
    <location>
        <begin position="1"/>
        <end position="21"/>
    </location>
</feature>
<dbReference type="GO" id="GO:0015288">
    <property type="term" value="F:porin activity"/>
    <property type="evidence" value="ECO:0007669"/>
    <property type="project" value="TreeGrafter"/>
</dbReference>
<keyword evidence="3" id="KW-0813">Transport</keyword>
<comment type="similarity">
    <text evidence="2">Belongs to the outer membrane factor (OMF) (TC 1.B.17) family.</text>
</comment>
<evidence type="ECO:0000256" key="8">
    <source>
        <dbReference type="SAM" id="SignalP"/>
    </source>
</evidence>
<keyword evidence="6" id="KW-0472">Membrane</keyword>
<comment type="caution">
    <text evidence="9">The sequence shown here is derived from an EMBL/GenBank/DDBJ whole genome shotgun (WGS) entry which is preliminary data.</text>
</comment>
<dbReference type="NCBIfam" id="TIGR01844">
    <property type="entry name" value="type_I_sec_TolC"/>
    <property type="match status" value="1"/>
</dbReference>
<dbReference type="GO" id="GO:0015562">
    <property type="term" value="F:efflux transmembrane transporter activity"/>
    <property type="evidence" value="ECO:0007669"/>
    <property type="project" value="InterPro"/>
</dbReference>
<dbReference type="Proteomes" id="UP000474758">
    <property type="component" value="Unassembled WGS sequence"/>
</dbReference>
<reference evidence="9 10" key="1">
    <citation type="submission" date="2020-02" db="EMBL/GenBank/DDBJ databases">
        <title>Rhodobacter translucens sp. nov., a novel bacterium isolated from activated sludge.</title>
        <authorList>
            <person name="Liu J."/>
        </authorList>
    </citation>
    <scope>NUCLEOTIDE SEQUENCE [LARGE SCALE GENOMIC DNA]</scope>
    <source>
        <strain evidence="9 10">HX-7-19</strain>
    </source>
</reference>
<keyword evidence="7" id="KW-0998">Cell outer membrane</keyword>
<keyword evidence="5" id="KW-0812">Transmembrane</keyword>
<evidence type="ECO:0000313" key="10">
    <source>
        <dbReference type="Proteomes" id="UP000474758"/>
    </source>
</evidence>
<sequence>MRGILAVIATVVAGLSAPALQAETLADALASSYRNSKLLDQNEALLRAADEDVAQAVARLRPVVSFVASAQNSNTSPDIAGSDTLQSTFTLAAQWTLFDFGRNRLGVEIAKETVLATREALKGLEAQVLLSAVSAFVDVRLQAEIVALRQSNVRLIGQELRAAQDRFDVGEVTRTDVAIAEARLAAARSGLAAAQGDFQVARERYRAVTGAYPGNLAGLPPLPKTARSLDEARMIALRGHPSILQAQRQVTVAQLGVEATKAAMRPTINLDAGISQGLDQDVRRDSLTMSFNQTLYSGGALSSGHRQALANKEAAEANLLQTTITVGENVGNAWSGLQVAAASIQAGSLQVQAAQTAFDGVREEATLGARTTLDVLNAEQELLDARATKLQAEAQRYVGVYNLLATMGLLSVEHLNLGVPVYDPALYYNAVKNAPVTSVQGKKLQRILDKIGD</sequence>
<organism evidence="9 10">
    <name type="scientific">Paragemmobacter kunshanensis</name>
    <dbReference type="NCBI Taxonomy" id="2583234"/>
    <lineage>
        <taxon>Bacteria</taxon>
        <taxon>Pseudomonadati</taxon>
        <taxon>Pseudomonadota</taxon>
        <taxon>Alphaproteobacteria</taxon>
        <taxon>Rhodobacterales</taxon>
        <taxon>Paracoccaceae</taxon>
        <taxon>Paragemmobacter</taxon>
    </lineage>
</organism>
<proteinExistence type="inferred from homology"/>
<name>A0A6M1UBK6_9RHOB</name>
<dbReference type="PANTHER" id="PTHR30026:SF22">
    <property type="entry name" value="OUTER MEMBRANE EFFLUX PROTEIN"/>
    <property type="match status" value="1"/>
</dbReference>
<dbReference type="GO" id="GO:1990281">
    <property type="term" value="C:efflux pump complex"/>
    <property type="evidence" value="ECO:0007669"/>
    <property type="project" value="TreeGrafter"/>
</dbReference>
<comment type="subcellular location">
    <subcellularLocation>
        <location evidence="1">Cell outer membrane</location>
    </subcellularLocation>
</comment>
<dbReference type="InterPro" id="IPR051906">
    <property type="entry name" value="TolC-like"/>
</dbReference>
<dbReference type="InterPro" id="IPR003423">
    <property type="entry name" value="OMP_efflux"/>
</dbReference>
<evidence type="ECO:0000256" key="1">
    <source>
        <dbReference type="ARBA" id="ARBA00004442"/>
    </source>
</evidence>
<dbReference type="InterPro" id="IPR010130">
    <property type="entry name" value="T1SS_OMP_TolC"/>
</dbReference>
<evidence type="ECO:0000256" key="5">
    <source>
        <dbReference type="ARBA" id="ARBA00022692"/>
    </source>
</evidence>
<dbReference type="RefSeq" id="WP_165054058.1">
    <property type="nucleotide sequence ID" value="NZ_JAALFE010000038.1"/>
</dbReference>
<dbReference type="SUPFAM" id="SSF56954">
    <property type="entry name" value="Outer membrane efflux proteins (OEP)"/>
    <property type="match status" value="1"/>
</dbReference>
<keyword evidence="8" id="KW-0732">Signal</keyword>